<feature type="transmembrane region" description="Helical" evidence="1">
    <location>
        <begin position="42"/>
        <end position="64"/>
    </location>
</feature>
<reference evidence="2 3" key="1">
    <citation type="submission" date="2016-01" db="EMBL/GenBank/DDBJ databases">
        <title>The new phylogeny of the genus Mycobacterium.</title>
        <authorList>
            <person name="Tarcisio F."/>
            <person name="Conor M."/>
            <person name="Antonella G."/>
            <person name="Elisabetta G."/>
            <person name="Giulia F.S."/>
            <person name="Sara T."/>
            <person name="Anna F."/>
            <person name="Clotilde B."/>
            <person name="Roberto B."/>
            <person name="Veronica D.S."/>
            <person name="Fabio R."/>
            <person name="Monica P."/>
            <person name="Olivier J."/>
            <person name="Enrico T."/>
            <person name="Nicola S."/>
        </authorList>
    </citation>
    <scope>NUCLEOTIDE SEQUENCE [LARGE SCALE GENOMIC DNA]</scope>
    <source>
        <strain evidence="2 3">DSM 45166</strain>
    </source>
</reference>
<name>A0A1X1YAW5_9MYCO</name>
<dbReference type="RefSeq" id="WP_085241032.1">
    <property type="nucleotide sequence ID" value="NZ_LQPE01000035.1"/>
</dbReference>
<feature type="transmembrane region" description="Helical" evidence="1">
    <location>
        <begin position="7"/>
        <end position="36"/>
    </location>
</feature>
<dbReference type="EMBL" id="LQPE01000035">
    <property type="protein sequence ID" value="ORW08171.1"/>
    <property type="molecule type" value="Genomic_DNA"/>
</dbReference>
<feature type="transmembrane region" description="Helical" evidence="1">
    <location>
        <begin position="73"/>
        <end position="94"/>
    </location>
</feature>
<gene>
    <name evidence="2" type="ORF">AWC14_01305</name>
</gene>
<accession>A0A1X1YAW5</accession>
<proteinExistence type="predicted"/>
<keyword evidence="3" id="KW-1185">Reference proteome</keyword>
<organism evidence="2 3">
    <name type="scientific">Mycobacterium kyorinense</name>
    <dbReference type="NCBI Taxonomy" id="487514"/>
    <lineage>
        <taxon>Bacteria</taxon>
        <taxon>Bacillati</taxon>
        <taxon>Actinomycetota</taxon>
        <taxon>Actinomycetes</taxon>
        <taxon>Mycobacteriales</taxon>
        <taxon>Mycobacteriaceae</taxon>
        <taxon>Mycobacterium</taxon>
    </lineage>
</organism>
<dbReference type="OrthoDB" id="4775448at2"/>
<keyword evidence="1" id="KW-1133">Transmembrane helix</keyword>
<evidence type="ECO:0000313" key="2">
    <source>
        <dbReference type="EMBL" id="ORW08171.1"/>
    </source>
</evidence>
<evidence type="ECO:0000256" key="1">
    <source>
        <dbReference type="SAM" id="Phobius"/>
    </source>
</evidence>
<evidence type="ECO:0000313" key="3">
    <source>
        <dbReference type="Proteomes" id="UP000193487"/>
    </source>
</evidence>
<sequence>MYFVRVTLIIVGLIQIVNGAMYLAAPAAVTAVLGVLTPAPPWVGFILATAGARFVGYGIGMLAAARSPREHKLWIDTMIAIQALDVIATLWYSANGALPAGHIQAGTALPLLWVVLLGWIGVGMHRSPPPRQEQAAFDG</sequence>
<protein>
    <submittedName>
        <fullName evidence="2">Uncharacterized protein</fullName>
    </submittedName>
</protein>
<dbReference type="Proteomes" id="UP000193487">
    <property type="component" value="Unassembled WGS sequence"/>
</dbReference>
<keyword evidence="1" id="KW-0472">Membrane</keyword>
<dbReference type="AlphaFoldDB" id="A0A1X1YAW5"/>
<comment type="caution">
    <text evidence="2">The sequence shown here is derived from an EMBL/GenBank/DDBJ whole genome shotgun (WGS) entry which is preliminary data.</text>
</comment>
<feature type="transmembrane region" description="Helical" evidence="1">
    <location>
        <begin position="100"/>
        <end position="122"/>
    </location>
</feature>
<keyword evidence="1" id="KW-0812">Transmembrane</keyword>